<feature type="non-terminal residue" evidence="1">
    <location>
        <position position="83"/>
    </location>
</feature>
<protein>
    <submittedName>
        <fullName evidence="1">Uncharacterized protein</fullName>
    </submittedName>
</protein>
<comment type="caution">
    <text evidence="1">The sequence shown here is derived from an EMBL/GenBank/DDBJ whole genome shotgun (WGS) entry which is preliminary data.</text>
</comment>
<organism evidence="1 2">
    <name type="scientific">Coemansia aciculifera</name>
    <dbReference type="NCBI Taxonomy" id="417176"/>
    <lineage>
        <taxon>Eukaryota</taxon>
        <taxon>Fungi</taxon>
        <taxon>Fungi incertae sedis</taxon>
        <taxon>Zoopagomycota</taxon>
        <taxon>Kickxellomycotina</taxon>
        <taxon>Kickxellomycetes</taxon>
        <taxon>Kickxellales</taxon>
        <taxon>Kickxellaceae</taxon>
        <taxon>Coemansia</taxon>
    </lineage>
</organism>
<evidence type="ECO:0000313" key="2">
    <source>
        <dbReference type="Proteomes" id="UP001139981"/>
    </source>
</evidence>
<dbReference type="EMBL" id="JANBVB010001610">
    <property type="protein sequence ID" value="KAJ2889891.1"/>
    <property type="molecule type" value="Genomic_DNA"/>
</dbReference>
<accession>A0ACC1LYI6</accession>
<gene>
    <name evidence="1" type="ORF">IWW38_004438</name>
</gene>
<proteinExistence type="predicted"/>
<sequence length="83" mass="8808">MGPSSVTPRVQPFAFSPRGQIPGSIRPLKLTKSTAQGSLAQQLYAQPQHIARAVAGRGRHSASPEPVNACLPIRNAIKPAAYH</sequence>
<dbReference type="Proteomes" id="UP001139981">
    <property type="component" value="Unassembled WGS sequence"/>
</dbReference>
<name>A0ACC1LYI6_9FUNG</name>
<evidence type="ECO:0000313" key="1">
    <source>
        <dbReference type="EMBL" id="KAJ2889891.1"/>
    </source>
</evidence>
<reference evidence="1" key="1">
    <citation type="submission" date="2022-07" db="EMBL/GenBank/DDBJ databases">
        <title>Phylogenomic reconstructions and comparative analyses of Kickxellomycotina fungi.</title>
        <authorList>
            <person name="Reynolds N.K."/>
            <person name="Stajich J.E."/>
            <person name="Barry K."/>
            <person name="Grigoriev I.V."/>
            <person name="Crous P."/>
            <person name="Smith M.E."/>
        </authorList>
    </citation>
    <scope>NUCLEOTIDE SEQUENCE</scope>
    <source>
        <strain evidence="1">CBS 190363</strain>
    </source>
</reference>
<keyword evidence="2" id="KW-1185">Reference proteome</keyword>